<feature type="region of interest" description="Disordered" evidence="1">
    <location>
        <begin position="52"/>
        <end position="71"/>
    </location>
</feature>
<dbReference type="EMBL" id="JH159151">
    <property type="protein sequence ID" value="EGZ27745.1"/>
    <property type="molecule type" value="Genomic_DNA"/>
</dbReference>
<reference evidence="2 3" key="1">
    <citation type="journal article" date="2006" name="Science">
        <title>Phytophthora genome sequences uncover evolutionary origins and mechanisms of pathogenesis.</title>
        <authorList>
            <person name="Tyler B.M."/>
            <person name="Tripathy S."/>
            <person name="Zhang X."/>
            <person name="Dehal P."/>
            <person name="Jiang R.H."/>
            <person name="Aerts A."/>
            <person name="Arredondo F.D."/>
            <person name="Baxter L."/>
            <person name="Bensasson D."/>
            <person name="Beynon J.L."/>
            <person name="Chapman J."/>
            <person name="Damasceno C.M."/>
            <person name="Dorrance A.E."/>
            <person name="Dou D."/>
            <person name="Dickerman A.W."/>
            <person name="Dubchak I.L."/>
            <person name="Garbelotto M."/>
            <person name="Gijzen M."/>
            <person name="Gordon S.G."/>
            <person name="Govers F."/>
            <person name="Grunwald N.J."/>
            <person name="Huang W."/>
            <person name="Ivors K.L."/>
            <person name="Jones R.W."/>
            <person name="Kamoun S."/>
            <person name="Krampis K."/>
            <person name="Lamour K.H."/>
            <person name="Lee M.K."/>
            <person name="McDonald W.H."/>
            <person name="Medina M."/>
            <person name="Meijer H.J."/>
            <person name="Nordberg E.K."/>
            <person name="Maclean D.J."/>
            <person name="Ospina-Giraldo M.D."/>
            <person name="Morris P.F."/>
            <person name="Phuntumart V."/>
            <person name="Putnam N.H."/>
            <person name="Rash S."/>
            <person name="Rose J.K."/>
            <person name="Sakihama Y."/>
            <person name="Salamov A.A."/>
            <person name="Savidor A."/>
            <person name="Scheuring C.F."/>
            <person name="Smith B.M."/>
            <person name="Sobral B.W."/>
            <person name="Terry A."/>
            <person name="Torto-Alalibo T.A."/>
            <person name="Win J."/>
            <person name="Xu Z."/>
            <person name="Zhang H."/>
            <person name="Grigoriev I.V."/>
            <person name="Rokhsar D.S."/>
            <person name="Boore J.L."/>
        </authorList>
    </citation>
    <scope>NUCLEOTIDE SEQUENCE [LARGE SCALE GENOMIC DNA]</scope>
    <source>
        <strain evidence="2 3">P6497</strain>
    </source>
</reference>
<dbReference type="InParanoid" id="G4YIE2"/>
<dbReference type="KEGG" id="psoj:PHYSODRAFT_293481"/>
<dbReference type="GeneID" id="20640993"/>
<organism evidence="2 3">
    <name type="scientific">Phytophthora sojae (strain P6497)</name>
    <name type="common">Soybean stem and root rot agent</name>
    <name type="synonym">Phytophthora megasperma f. sp. glycines</name>
    <dbReference type="NCBI Taxonomy" id="1094619"/>
    <lineage>
        <taxon>Eukaryota</taxon>
        <taxon>Sar</taxon>
        <taxon>Stramenopiles</taxon>
        <taxon>Oomycota</taxon>
        <taxon>Peronosporomycetes</taxon>
        <taxon>Peronosporales</taxon>
        <taxon>Peronosporaceae</taxon>
        <taxon>Phytophthora</taxon>
    </lineage>
</organism>
<feature type="region of interest" description="Disordered" evidence="1">
    <location>
        <begin position="142"/>
        <end position="164"/>
    </location>
</feature>
<evidence type="ECO:0000313" key="3">
    <source>
        <dbReference type="Proteomes" id="UP000002640"/>
    </source>
</evidence>
<proteinExistence type="predicted"/>
<gene>
    <name evidence="2" type="ORF">PHYSODRAFT_293481</name>
</gene>
<dbReference type="Proteomes" id="UP000002640">
    <property type="component" value="Unassembled WGS sequence"/>
</dbReference>
<evidence type="ECO:0000313" key="2">
    <source>
        <dbReference type="EMBL" id="EGZ27745.1"/>
    </source>
</evidence>
<sequence length="164" mass="17962">MAKRVFSLTSLSTFNASEMGLGFEGLRKLELQRRPQPFTSSLLAKRLQKPVLGDSHAQQPDGAPPLVPPSSATFRQLQHVDEAQAEIAAAQDQLQTQQGGSDQRNFVRVMGRLNGGIVSLDLDMADLRRAMGLPSYDLFPAFRPTLDESSPAENIEDEDHADGM</sequence>
<dbReference type="RefSeq" id="XP_009515020.1">
    <property type="nucleotide sequence ID" value="XM_009516725.1"/>
</dbReference>
<name>G4YIE2_PHYSP</name>
<dbReference type="AlphaFoldDB" id="G4YIE2"/>
<feature type="compositionally biased region" description="Acidic residues" evidence="1">
    <location>
        <begin position="154"/>
        <end position="164"/>
    </location>
</feature>
<protein>
    <submittedName>
        <fullName evidence="2">Uncharacterized protein</fullName>
    </submittedName>
</protein>
<accession>G4YIE2</accession>
<keyword evidence="3" id="KW-1185">Reference proteome</keyword>
<evidence type="ECO:0000256" key="1">
    <source>
        <dbReference type="SAM" id="MobiDB-lite"/>
    </source>
</evidence>